<accession>A0ABW4I2E7</accession>
<feature type="domain" description="LptD C-terminal" evidence="2">
    <location>
        <begin position="306"/>
        <end position="673"/>
    </location>
</feature>
<dbReference type="InterPro" id="IPR050218">
    <property type="entry name" value="LptD"/>
</dbReference>
<evidence type="ECO:0000259" key="2">
    <source>
        <dbReference type="Pfam" id="PF04453"/>
    </source>
</evidence>
<dbReference type="Pfam" id="PF04453">
    <property type="entry name" value="LptD"/>
    <property type="match status" value="1"/>
</dbReference>
<feature type="signal peptide" evidence="1">
    <location>
        <begin position="1"/>
        <end position="22"/>
    </location>
</feature>
<organism evidence="3 4">
    <name type="scientific">Sphingomonas tabacisoli</name>
    <dbReference type="NCBI Taxonomy" id="2249466"/>
    <lineage>
        <taxon>Bacteria</taxon>
        <taxon>Pseudomonadati</taxon>
        <taxon>Pseudomonadota</taxon>
        <taxon>Alphaproteobacteria</taxon>
        <taxon>Sphingomonadales</taxon>
        <taxon>Sphingomonadaceae</taxon>
        <taxon>Sphingomonas</taxon>
    </lineage>
</organism>
<keyword evidence="4" id="KW-1185">Reference proteome</keyword>
<comment type="caution">
    <text evidence="3">The sequence shown here is derived from an EMBL/GenBank/DDBJ whole genome shotgun (WGS) entry which is preliminary data.</text>
</comment>
<sequence precursor="true">MNAKRLIWLTSVACCWSAAASAQDLQNRPVAPPPPQANPAPAPADQQVVDFTADQLEYFNETDTVVASGDVRMFREGNRLRAAKVTWNRKTGEVRAEGNVAVANPQGDVAYGDSVQLTDTLRDGVVQNLLIVLQSGGRLAADKGARSGDVYTLDNAAYTACSVVDSSGCPKEPSWKITAVKVVYDTKRQRVFYKGARLHLFGLPTLPLPLLSNPTGNQGGSGVLVPDIKFSRVNGLEFVLPYYFQIAPNRDLTLTPHIYSDVLPAIEAQYRALTSTGAYQISGMITDSRKQPATINPGTTSDRSLRGYLDASGRFQLDPNWDISGSIRLTTDRTFLRRYDISRDDRLRSTIRVQRIGDDSYFSVTGWATQTLRINDSQGQQPIAVPEVDYRRRFNDPLLGGRVEVQLNTLAIGRTDGQDTQRAFASFRWDLRRLTPWGQEVTFTAFGRGDVYHSDENALSPTVLYRGNPGWQSRAIGALAVDIRWPLIGSVGDSGTQRITPRLQFVATPPIRNLAIPNEDARAIELEDSNLFALNRFPGYDRFEDGARVTYGVDYGLALPGITVDANIGQSYRLSRRPEIFPNGVGLSGRLSDIVGRTTVRFRDFVSVTHRYRIDKDSFALRRNEIDATIGSRQTYVLLGYLKLNRDIDTSIEDLRDREELRAGGRVQIGRYWSAFGSAIIDLTDKKEDPLSTADGFQPIRHRIGIAYTDDCLDLGLTWRRDYQNTGDARKGNTFLLRLSFKNLGR</sequence>
<dbReference type="RefSeq" id="WP_380888453.1">
    <property type="nucleotide sequence ID" value="NZ_JBHUDY010000001.1"/>
</dbReference>
<comment type="similarity">
    <text evidence="1">Belongs to the LptD family.</text>
</comment>
<evidence type="ECO:0000313" key="4">
    <source>
        <dbReference type="Proteomes" id="UP001597115"/>
    </source>
</evidence>
<protein>
    <recommendedName>
        <fullName evidence="1">LPS-assembly protein LptD</fullName>
    </recommendedName>
</protein>
<comment type="subunit">
    <text evidence="1">Component of the lipopolysaccharide transport and assembly complex.</text>
</comment>
<comment type="function">
    <text evidence="1">Involved in the assembly of lipopolysaccharide (LPS) at the surface of the outer membrane.</text>
</comment>
<dbReference type="PANTHER" id="PTHR30189:SF1">
    <property type="entry name" value="LPS-ASSEMBLY PROTEIN LPTD"/>
    <property type="match status" value="1"/>
</dbReference>
<evidence type="ECO:0000256" key="1">
    <source>
        <dbReference type="HAMAP-Rule" id="MF_01411"/>
    </source>
</evidence>
<dbReference type="InterPro" id="IPR007543">
    <property type="entry name" value="LptD_C"/>
</dbReference>
<keyword evidence="1" id="KW-0732">Signal</keyword>
<dbReference type="InterPro" id="IPR020889">
    <property type="entry name" value="LipoPS_assembly_LptD"/>
</dbReference>
<dbReference type="Gene3D" id="2.60.450.10">
    <property type="entry name" value="Lipopolysaccharide (LPS) transport protein A like domain"/>
    <property type="match status" value="1"/>
</dbReference>
<comment type="caution">
    <text evidence="1">Lacks conserved residue(s) required for the propagation of feature annotation.</text>
</comment>
<gene>
    <name evidence="1" type="primary">lptD</name>
    <name evidence="3" type="ORF">ACFSCW_08700</name>
</gene>
<proteinExistence type="inferred from homology"/>
<dbReference type="Proteomes" id="UP001597115">
    <property type="component" value="Unassembled WGS sequence"/>
</dbReference>
<keyword evidence="1" id="KW-0472">Membrane</keyword>
<name>A0ABW4I2E7_9SPHN</name>
<comment type="subcellular location">
    <subcellularLocation>
        <location evidence="1">Cell outer membrane</location>
    </subcellularLocation>
</comment>
<feature type="chain" id="PRO_5044911151" description="LPS-assembly protein LptD" evidence="1">
    <location>
        <begin position="23"/>
        <end position="746"/>
    </location>
</feature>
<dbReference type="HAMAP" id="MF_01411">
    <property type="entry name" value="LPS_assembly_LptD"/>
    <property type="match status" value="1"/>
</dbReference>
<keyword evidence="1" id="KW-0998">Cell outer membrane</keyword>
<evidence type="ECO:0000313" key="3">
    <source>
        <dbReference type="EMBL" id="MFD1611878.1"/>
    </source>
</evidence>
<dbReference type="EMBL" id="JBHUDY010000001">
    <property type="protein sequence ID" value="MFD1611878.1"/>
    <property type="molecule type" value="Genomic_DNA"/>
</dbReference>
<reference evidence="4" key="1">
    <citation type="journal article" date="2019" name="Int. J. Syst. Evol. Microbiol.">
        <title>The Global Catalogue of Microorganisms (GCM) 10K type strain sequencing project: providing services to taxonomists for standard genome sequencing and annotation.</title>
        <authorList>
            <consortium name="The Broad Institute Genomics Platform"/>
            <consortium name="The Broad Institute Genome Sequencing Center for Infectious Disease"/>
            <person name="Wu L."/>
            <person name="Ma J."/>
        </authorList>
    </citation>
    <scope>NUCLEOTIDE SEQUENCE [LARGE SCALE GENOMIC DNA]</scope>
    <source>
        <strain evidence="4">CGMCC 1.16275</strain>
    </source>
</reference>
<dbReference type="PANTHER" id="PTHR30189">
    <property type="entry name" value="LPS-ASSEMBLY PROTEIN"/>
    <property type="match status" value="1"/>
</dbReference>